<reference evidence="3" key="1">
    <citation type="submission" date="2020-10" db="EMBL/GenBank/DDBJ databases">
        <authorList>
            <person name="Kikuchi T."/>
        </authorList>
    </citation>
    <scope>NUCLEOTIDE SEQUENCE</scope>
    <source>
        <strain evidence="3">NKZ352</strain>
    </source>
</reference>
<keyword evidence="1" id="KW-0175">Coiled coil</keyword>
<comment type="caution">
    <text evidence="3">The sequence shown here is derived from an EMBL/GenBank/DDBJ whole genome shotgun (WGS) entry which is preliminary data.</text>
</comment>
<keyword evidence="4" id="KW-1185">Reference proteome</keyword>
<protein>
    <submittedName>
        <fullName evidence="3">Uncharacterized protein</fullName>
    </submittedName>
</protein>
<dbReference type="OrthoDB" id="5862411at2759"/>
<sequence>MTRIRNQKNQDDKEEKTRKPPPAKRALSDANDSLCSEVDDQLEEIRSQLSQVLADNKDFKTFIAEHEQKMAVIVQQNTNLISQCSTLMARNDLLAAENARLQKELTDLQSTHKKKISFADVAAPRVPVELSHLATRVQLTREAASLKDKSLQAAVERLPDLKSDEQDKLDRELIEKICVAAKIQVPETTFRHECRNKRRPLKVRFLNTQDRDAFIRGFRIGLAGTYFTSDIPPRARRDMTETELTLLRQLRKKAYEDNLKAGVFKFYVREVQIVSTSEPRAFVVHSRGGKNT</sequence>
<accession>A0A8S1HW66</accession>
<dbReference type="EMBL" id="CAJGYM010000372">
    <property type="protein sequence ID" value="CAD6200357.1"/>
    <property type="molecule type" value="Genomic_DNA"/>
</dbReference>
<feature type="region of interest" description="Disordered" evidence="2">
    <location>
        <begin position="1"/>
        <end position="32"/>
    </location>
</feature>
<gene>
    <name evidence="3" type="ORF">CAUJ_LOCUS16253</name>
</gene>
<evidence type="ECO:0000256" key="1">
    <source>
        <dbReference type="SAM" id="Coils"/>
    </source>
</evidence>
<evidence type="ECO:0000313" key="3">
    <source>
        <dbReference type="EMBL" id="CAD6200357.1"/>
    </source>
</evidence>
<evidence type="ECO:0000256" key="2">
    <source>
        <dbReference type="SAM" id="MobiDB-lite"/>
    </source>
</evidence>
<organism evidence="3 4">
    <name type="scientific">Caenorhabditis auriculariae</name>
    <dbReference type="NCBI Taxonomy" id="2777116"/>
    <lineage>
        <taxon>Eukaryota</taxon>
        <taxon>Metazoa</taxon>
        <taxon>Ecdysozoa</taxon>
        <taxon>Nematoda</taxon>
        <taxon>Chromadorea</taxon>
        <taxon>Rhabditida</taxon>
        <taxon>Rhabditina</taxon>
        <taxon>Rhabditomorpha</taxon>
        <taxon>Rhabditoidea</taxon>
        <taxon>Rhabditidae</taxon>
        <taxon>Peloderinae</taxon>
        <taxon>Caenorhabditis</taxon>
    </lineage>
</organism>
<name>A0A8S1HW66_9PELO</name>
<evidence type="ECO:0000313" key="4">
    <source>
        <dbReference type="Proteomes" id="UP000835052"/>
    </source>
</evidence>
<dbReference type="Proteomes" id="UP000835052">
    <property type="component" value="Unassembled WGS sequence"/>
</dbReference>
<feature type="coiled-coil region" evidence="1">
    <location>
        <begin position="84"/>
        <end position="111"/>
    </location>
</feature>
<proteinExistence type="predicted"/>
<feature type="compositionally biased region" description="Basic and acidic residues" evidence="2">
    <location>
        <begin position="8"/>
        <end position="18"/>
    </location>
</feature>
<dbReference type="AlphaFoldDB" id="A0A8S1HW66"/>